<dbReference type="EMBL" id="BPRC01000001">
    <property type="protein sequence ID" value="GJE63328.1"/>
    <property type="molecule type" value="Genomic_DNA"/>
</dbReference>
<evidence type="ECO:0000313" key="1">
    <source>
        <dbReference type="EMBL" id="GJE63328.1"/>
    </source>
</evidence>
<reference evidence="1" key="2">
    <citation type="submission" date="2021-08" db="EMBL/GenBank/DDBJ databases">
        <authorList>
            <person name="Tani A."/>
            <person name="Ola A."/>
            <person name="Ogura Y."/>
            <person name="Katsura K."/>
            <person name="Hayashi T."/>
        </authorList>
    </citation>
    <scope>NUCLEOTIDE SEQUENCE</scope>
    <source>
        <strain evidence="1">NBRC 15686</strain>
    </source>
</reference>
<evidence type="ECO:0000313" key="2">
    <source>
        <dbReference type="Proteomes" id="UP001055039"/>
    </source>
</evidence>
<gene>
    <name evidence="1" type="ORF">LNAOJCKE_0523</name>
</gene>
<accession>A0ABQ4U7T4</accession>
<dbReference type="Proteomes" id="UP001055039">
    <property type="component" value="Unassembled WGS sequence"/>
</dbReference>
<organism evidence="1 2">
    <name type="scientific">Methylorubrum aminovorans</name>
    <dbReference type="NCBI Taxonomy" id="269069"/>
    <lineage>
        <taxon>Bacteria</taxon>
        <taxon>Pseudomonadati</taxon>
        <taxon>Pseudomonadota</taxon>
        <taxon>Alphaproteobacteria</taxon>
        <taxon>Hyphomicrobiales</taxon>
        <taxon>Methylobacteriaceae</taxon>
        <taxon>Methylorubrum</taxon>
    </lineage>
</organism>
<reference evidence="1" key="1">
    <citation type="journal article" date="2021" name="Front. Microbiol.">
        <title>Comprehensive Comparative Genomics and Phenotyping of Methylobacterium Species.</title>
        <authorList>
            <person name="Alessa O."/>
            <person name="Ogura Y."/>
            <person name="Fujitani Y."/>
            <person name="Takami H."/>
            <person name="Hayashi T."/>
            <person name="Sahin N."/>
            <person name="Tani A."/>
        </authorList>
    </citation>
    <scope>NUCLEOTIDE SEQUENCE</scope>
    <source>
        <strain evidence="1">NBRC 15686</strain>
    </source>
</reference>
<proteinExistence type="predicted"/>
<sequence>MTTARQVRQLVRPLLERHPDLTLVNSRTLMLVPIAHVTREIWIDRTSSALYFTPQWTLNPLFLPYVKPITNAGFCWEYIYRSADIDGQGRGWCWDDPDMPKEFITKTERVIKLLRSVDTLHACRSLTEAAIDYTWGKDCFENLVYDIAMGNLNLARCWWQEVKASPELQHLPQEGPWRTWNLRIRSLGKPLMDDNRAALAAILHRWERENVACAKVEAMWAPTPFPLEEAG</sequence>
<keyword evidence="2" id="KW-1185">Reference proteome</keyword>
<comment type="caution">
    <text evidence="1">The sequence shown here is derived from an EMBL/GenBank/DDBJ whole genome shotgun (WGS) entry which is preliminary data.</text>
</comment>
<protein>
    <submittedName>
        <fullName evidence="1">Uncharacterized protein</fullName>
    </submittedName>
</protein>
<name>A0ABQ4U7T4_9HYPH</name>